<feature type="transmembrane region" description="Helical" evidence="6">
    <location>
        <begin position="445"/>
        <end position="464"/>
    </location>
</feature>
<evidence type="ECO:0000256" key="1">
    <source>
        <dbReference type="ARBA" id="ARBA00004141"/>
    </source>
</evidence>
<feature type="transmembrane region" description="Helical" evidence="6">
    <location>
        <begin position="157"/>
        <end position="174"/>
    </location>
</feature>
<dbReference type="EMBL" id="MSYM01000013">
    <property type="protein sequence ID" value="OLP06380.1"/>
    <property type="molecule type" value="Genomic_DNA"/>
</dbReference>
<dbReference type="PROSITE" id="PS50005">
    <property type="entry name" value="TPR"/>
    <property type="match status" value="1"/>
</dbReference>
<dbReference type="PANTHER" id="PTHR37422:SF13">
    <property type="entry name" value="LIPOPOLYSACCHARIDE BIOSYNTHESIS PROTEIN PA4999-RELATED"/>
    <property type="match status" value="1"/>
</dbReference>
<dbReference type="Proteomes" id="UP000185911">
    <property type="component" value="Unassembled WGS sequence"/>
</dbReference>
<keyword evidence="4 6" id="KW-0472">Membrane</keyword>
<organism evidence="8 9">
    <name type="scientific">Rhodoferax antarcticus ANT.BR</name>
    <dbReference type="NCBI Taxonomy" id="1111071"/>
    <lineage>
        <taxon>Bacteria</taxon>
        <taxon>Pseudomonadati</taxon>
        <taxon>Pseudomonadota</taxon>
        <taxon>Betaproteobacteria</taxon>
        <taxon>Burkholderiales</taxon>
        <taxon>Comamonadaceae</taxon>
        <taxon>Rhodoferax</taxon>
    </lineage>
</organism>
<protein>
    <submittedName>
        <fullName evidence="8">Putative O-antigen polymerase</fullName>
    </submittedName>
</protein>
<dbReference type="STRING" id="81479.RA876_07175"/>
<dbReference type="InterPro" id="IPR019734">
    <property type="entry name" value="TPR_rpt"/>
</dbReference>
<gene>
    <name evidence="8" type="ORF">BLL52_2616</name>
</gene>
<dbReference type="InterPro" id="IPR011990">
    <property type="entry name" value="TPR-like_helical_dom_sf"/>
</dbReference>
<dbReference type="SUPFAM" id="SSF48452">
    <property type="entry name" value="TPR-like"/>
    <property type="match status" value="1"/>
</dbReference>
<proteinExistence type="predicted"/>
<dbReference type="Pfam" id="PF14559">
    <property type="entry name" value="TPR_19"/>
    <property type="match status" value="1"/>
</dbReference>
<name>A0A1Q8YET6_9BURK</name>
<dbReference type="GO" id="GO:0016020">
    <property type="term" value="C:membrane"/>
    <property type="evidence" value="ECO:0007669"/>
    <property type="project" value="UniProtKB-SubCell"/>
</dbReference>
<feature type="transmembrane region" description="Helical" evidence="6">
    <location>
        <begin position="234"/>
        <end position="253"/>
    </location>
</feature>
<feature type="transmembrane region" description="Helical" evidence="6">
    <location>
        <begin position="63"/>
        <end position="85"/>
    </location>
</feature>
<evidence type="ECO:0000256" key="3">
    <source>
        <dbReference type="ARBA" id="ARBA00022989"/>
    </source>
</evidence>
<dbReference type="Gene3D" id="1.25.40.10">
    <property type="entry name" value="Tetratricopeptide repeat domain"/>
    <property type="match status" value="1"/>
</dbReference>
<feature type="transmembrane region" description="Helical" evidence="6">
    <location>
        <begin position="349"/>
        <end position="371"/>
    </location>
</feature>
<feature type="transmembrane region" description="Helical" evidence="6">
    <location>
        <begin position="31"/>
        <end position="51"/>
    </location>
</feature>
<feature type="transmembrane region" description="Helical" evidence="6">
    <location>
        <begin position="91"/>
        <end position="109"/>
    </location>
</feature>
<keyword evidence="9" id="KW-1185">Reference proteome</keyword>
<comment type="subcellular location">
    <subcellularLocation>
        <location evidence="1">Membrane</location>
        <topology evidence="1">Multi-pass membrane protein</topology>
    </subcellularLocation>
</comment>
<comment type="caution">
    <text evidence="8">The sequence shown here is derived from an EMBL/GenBank/DDBJ whole genome shotgun (WGS) entry which is preliminary data.</text>
</comment>
<accession>A0A1Q8YET6</accession>
<keyword evidence="5" id="KW-0802">TPR repeat</keyword>
<dbReference type="Pfam" id="PF04932">
    <property type="entry name" value="Wzy_C"/>
    <property type="match status" value="1"/>
</dbReference>
<feature type="transmembrane region" description="Helical" evidence="6">
    <location>
        <begin position="406"/>
        <end position="424"/>
    </location>
</feature>
<reference evidence="8 9" key="1">
    <citation type="submission" date="2017-01" db="EMBL/GenBank/DDBJ databases">
        <title>Genome sequence of Rhodoferax antarcticus ANT.BR, a psychrophilic purple nonsulfur bacterium from an Antarctic microbial mat.</title>
        <authorList>
            <person name="Baker J."/>
            <person name="Riester C."/>
            <person name="Skinner B."/>
            <person name="Newell A."/>
            <person name="Swingley W."/>
            <person name="Madigan M."/>
            <person name="Jung D."/>
            <person name="Asao M."/>
            <person name="Chen M."/>
            <person name="Loughlin P."/>
            <person name="Pan H."/>
            <person name="Lin S."/>
            <person name="Li N."/>
            <person name="Shaw J."/>
            <person name="Prado M."/>
            <person name="Sherman C."/>
            <person name="Li X."/>
            <person name="Tang J."/>
            <person name="Blankenship R."/>
            <person name="Zhao T."/>
            <person name="Touchman J."/>
            <person name="Sattley M."/>
        </authorList>
    </citation>
    <scope>NUCLEOTIDE SEQUENCE [LARGE SCALE GENOMIC DNA]</scope>
    <source>
        <strain evidence="8 9">ANT.BR</strain>
    </source>
</reference>
<feature type="domain" description="O-antigen ligase-related" evidence="7">
    <location>
        <begin position="188"/>
        <end position="353"/>
    </location>
</feature>
<evidence type="ECO:0000313" key="9">
    <source>
        <dbReference type="Proteomes" id="UP000185911"/>
    </source>
</evidence>
<dbReference type="InterPro" id="IPR051533">
    <property type="entry name" value="WaaL-like"/>
</dbReference>
<sequence>MPSLQPITFLAWMMFLVPTLGVPSELMLQDTLKSALAAFGVLIAALVFFWQQRQRTAPLRWHGLVWLPLALMAYALGSMAWSHTYLAGVEAIRWFILSLLLWLVLNTLTRKNLPTLLWGIHLGAVVASLWVALQFWFDWRFFPQGAMPASSFINRNFFAEYAIAVLPLSVWLLASLRSPRLTMVMTASVAFNVVALMMTGTRSALVTLLVLLPVLAVVLVKYRDILPFWRLALVNRALTAAIFIACVGVMGSIPTQNAQLIKDGSGTTALERSFLRTASMAKRSEYTEGSFSIRSQMWMATARMMLANPLTGVGAGAWEVQIPLYQRTYTVLETDYYAHNEFLQLLSEYGMAVGGLVLAFLLAYLLHSAGTTWRLRGEDLQEAPLRAFTLTSLLALLIVSNAGFPWHLAGCGALLVLALAMLAGSDARLGKRQQFFASCLRWKPTYSRVALIAMATSLGLAAYISRQAAVAEYKIVHAIHLGLFLTQTLPASAPSMADRKSQMLQDVQEGIAINHHYRRLTAVVAEQLAASGDFRNAIKILETVAASRPNVVAIWAGLAINYAQMGQHEKAHLALQQVERLKPDDLETVTLKVTLLTKAGQAIEAAGILNKSFDLGRYDFNLLQTGYAVGLKENNPLLTIRSLELFNTKWPEQGADTYFRLGSIYANPPMQDDAKALAAFKQGYAGVPADQKDNYRYQLPLRFQQQM</sequence>
<evidence type="ECO:0000256" key="5">
    <source>
        <dbReference type="PROSITE-ProRule" id="PRU00339"/>
    </source>
</evidence>
<dbReference type="PANTHER" id="PTHR37422">
    <property type="entry name" value="TEICHURONIC ACID BIOSYNTHESIS PROTEIN TUAE"/>
    <property type="match status" value="1"/>
</dbReference>
<dbReference type="InterPro" id="IPR007016">
    <property type="entry name" value="O-antigen_ligase-rel_domated"/>
</dbReference>
<keyword evidence="3 6" id="KW-1133">Transmembrane helix</keyword>
<evidence type="ECO:0000259" key="7">
    <source>
        <dbReference type="Pfam" id="PF04932"/>
    </source>
</evidence>
<evidence type="ECO:0000256" key="6">
    <source>
        <dbReference type="SAM" id="Phobius"/>
    </source>
</evidence>
<evidence type="ECO:0000313" key="8">
    <source>
        <dbReference type="EMBL" id="OLP06380.1"/>
    </source>
</evidence>
<feature type="repeat" description="TPR" evidence="5">
    <location>
        <begin position="552"/>
        <end position="585"/>
    </location>
</feature>
<evidence type="ECO:0000256" key="4">
    <source>
        <dbReference type="ARBA" id="ARBA00023136"/>
    </source>
</evidence>
<feature type="transmembrane region" description="Helical" evidence="6">
    <location>
        <begin position="116"/>
        <end position="137"/>
    </location>
</feature>
<keyword evidence="2 6" id="KW-0812">Transmembrane</keyword>
<dbReference type="AlphaFoldDB" id="A0A1Q8YET6"/>
<evidence type="ECO:0000256" key="2">
    <source>
        <dbReference type="ARBA" id="ARBA00022692"/>
    </source>
</evidence>